<gene>
    <name evidence="18" type="primary">aroB</name>
    <name evidence="21" type="ORF">TVD_01770</name>
</gene>
<evidence type="ECO:0000256" key="9">
    <source>
        <dbReference type="ARBA" id="ARBA00022490"/>
    </source>
</evidence>
<protein>
    <recommendedName>
        <fullName evidence="8 18">3-dehydroquinate synthase</fullName>
        <shortName evidence="18">DHQS</shortName>
        <ecNumber evidence="7 18">4.2.3.4</ecNumber>
    </recommendedName>
</protein>
<feature type="binding site" evidence="18">
    <location>
        <position position="157"/>
    </location>
    <ligand>
        <name>NAD(+)</name>
        <dbReference type="ChEBI" id="CHEBI:57540"/>
    </ligand>
</feature>
<feature type="domain" description="3-dehydroquinate synthase N-terminal" evidence="19">
    <location>
        <begin position="73"/>
        <end position="185"/>
    </location>
</feature>
<dbReference type="CDD" id="cd08195">
    <property type="entry name" value="DHQS"/>
    <property type="match status" value="1"/>
</dbReference>
<reference evidence="21 22" key="1">
    <citation type="submission" date="2015-04" db="EMBL/GenBank/DDBJ databases">
        <title>Complete Sequence for the Genome of the Thioalkalivibrio versutus D301.</title>
        <authorList>
            <person name="Mu T."/>
            <person name="Zhou J."/>
            <person name="Xu X."/>
        </authorList>
    </citation>
    <scope>NUCLEOTIDE SEQUENCE [LARGE SCALE GENOMIC DNA]</scope>
    <source>
        <strain evidence="21 22">D301</strain>
    </source>
</reference>
<evidence type="ECO:0000256" key="14">
    <source>
        <dbReference type="ARBA" id="ARBA00023027"/>
    </source>
</evidence>
<evidence type="ECO:0000259" key="19">
    <source>
        <dbReference type="Pfam" id="PF01761"/>
    </source>
</evidence>
<comment type="function">
    <text evidence="3 18">Catalyzes the conversion of 3-deoxy-D-arabino-heptulosonate 7-phosphate (DAHP) to dehydroquinate (DHQ).</text>
</comment>
<evidence type="ECO:0000256" key="5">
    <source>
        <dbReference type="ARBA" id="ARBA00004661"/>
    </source>
</evidence>
<proteinExistence type="inferred from homology"/>
<keyword evidence="13 18" id="KW-0862">Zinc</keyword>
<keyword evidence="10 18" id="KW-0028">Amino-acid biosynthesis</keyword>
<evidence type="ECO:0000256" key="8">
    <source>
        <dbReference type="ARBA" id="ARBA00017684"/>
    </source>
</evidence>
<evidence type="ECO:0000256" key="7">
    <source>
        <dbReference type="ARBA" id="ARBA00013031"/>
    </source>
</evidence>
<dbReference type="GO" id="GO:0008652">
    <property type="term" value="P:amino acid biosynthetic process"/>
    <property type="evidence" value="ECO:0007669"/>
    <property type="project" value="UniProtKB-KW"/>
</dbReference>
<keyword evidence="12 18" id="KW-0547">Nucleotide-binding</keyword>
<comment type="subcellular location">
    <subcellularLocation>
        <location evidence="4 18">Cytoplasm</location>
    </subcellularLocation>
</comment>
<evidence type="ECO:0000256" key="12">
    <source>
        <dbReference type="ARBA" id="ARBA00022741"/>
    </source>
</evidence>
<dbReference type="InterPro" id="IPR016037">
    <property type="entry name" value="DHQ_synth_AroB"/>
</dbReference>
<dbReference type="GO" id="GO:0009073">
    <property type="term" value="P:aromatic amino acid family biosynthetic process"/>
    <property type="evidence" value="ECO:0007669"/>
    <property type="project" value="UniProtKB-KW"/>
</dbReference>
<dbReference type="PIRSF" id="PIRSF001455">
    <property type="entry name" value="DHQ_synth"/>
    <property type="match status" value="1"/>
</dbReference>
<evidence type="ECO:0000256" key="18">
    <source>
        <dbReference type="HAMAP-Rule" id="MF_00110"/>
    </source>
</evidence>
<dbReference type="Pfam" id="PF24621">
    <property type="entry name" value="DHQS_C"/>
    <property type="match status" value="1"/>
</dbReference>
<feature type="binding site" evidence="18">
    <location>
        <position position="270"/>
    </location>
    <ligand>
        <name>Zn(2+)</name>
        <dbReference type="ChEBI" id="CHEBI:29105"/>
    </ligand>
</feature>
<keyword evidence="15 18" id="KW-0057">Aromatic amino acid biosynthesis</keyword>
<evidence type="ECO:0000256" key="4">
    <source>
        <dbReference type="ARBA" id="ARBA00004496"/>
    </source>
</evidence>
<dbReference type="AlphaFoldDB" id="A0A0G3G5R3"/>
<evidence type="ECO:0000313" key="21">
    <source>
        <dbReference type="EMBL" id="AKJ94176.1"/>
    </source>
</evidence>
<dbReference type="FunFam" id="3.40.50.1970:FF:000001">
    <property type="entry name" value="3-dehydroquinate synthase"/>
    <property type="match status" value="1"/>
</dbReference>
<keyword evidence="9 18" id="KW-0963">Cytoplasm</keyword>
<dbReference type="UniPathway" id="UPA00053">
    <property type="reaction ID" value="UER00085"/>
</dbReference>
<dbReference type="EMBL" id="CP011367">
    <property type="protein sequence ID" value="AKJ94176.1"/>
    <property type="molecule type" value="Genomic_DNA"/>
</dbReference>
<feature type="binding site" evidence="18">
    <location>
        <position position="148"/>
    </location>
    <ligand>
        <name>NAD(+)</name>
        <dbReference type="ChEBI" id="CHEBI:57540"/>
    </ligand>
</feature>
<feature type="binding site" evidence="18">
    <location>
        <begin position="135"/>
        <end position="136"/>
    </location>
    <ligand>
        <name>NAD(+)</name>
        <dbReference type="ChEBI" id="CHEBI:57540"/>
    </ligand>
</feature>
<evidence type="ECO:0000259" key="20">
    <source>
        <dbReference type="Pfam" id="PF24621"/>
    </source>
</evidence>
<evidence type="ECO:0000256" key="1">
    <source>
        <dbReference type="ARBA" id="ARBA00001393"/>
    </source>
</evidence>
<keyword evidence="16 18" id="KW-0456">Lyase</keyword>
<name>A0A0G3G5R3_9GAMM</name>
<evidence type="ECO:0000256" key="3">
    <source>
        <dbReference type="ARBA" id="ARBA00003485"/>
    </source>
</evidence>
<evidence type="ECO:0000256" key="16">
    <source>
        <dbReference type="ARBA" id="ARBA00023239"/>
    </source>
</evidence>
<dbReference type="OrthoDB" id="9806583at2"/>
<keyword evidence="17 18" id="KW-0170">Cobalt</keyword>
<dbReference type="FunFam" id="1.20.1090.10:FF:000002">
    <property type="entry name" value="3-dehydroquinate synthase"/>
    <property type="match status" value="1"/>
</dbReference>
<evidence type="ECO:0000256" key="2">
    <source>
        <dbReference type="ARBA" id="ARBA00001911"/>
    </source>
</evidence>
<comment type="catalytic activity">
    <reaction evidence="1 18">
        <text>7-phospho-2-dehydro-3-deoxy-D-arabino-heptonate = 3-dehydroquinate + phosphate</text>
        <dbReference type="Rhea" id="RHEA:21968"/>
        <dbReference type="ChEBI" id="CHEBI:32364"/>
        <dbReference type="ChEBI" id="CHEBI:43474"/>
        <dbReference type="ChEBI" id="CHEBI:58394"/>
        <dbReference type="EC" id="4.2.3.4"/>
    </reaction>
</comment>
<evidence type="ECO:0000256" key="11">
    <source>
        <dbReference type="ARBA" id="ARBA00022723"/>
    </source>
</evidence>
<dbReference type="GO" id="GO:0009423">
    <property type="term" value="P:chorismate biosynthetic process"/>
    <property type="evidence" value="ECO:0007669"/>
    <property type="project" value="UniProtKB-UniRule"/>
</dbReference>
<feature type="binding site" evidence="18">
    <location>
        <begin position="77"/>
        <end position="82"/>
    </location>
    <ligand>
        <name>NAD(+)</name>
        <dbReference type="ChEBI" id="CHEBI:57540"/>
    </ligand>
</feature>
<evidence type="ECO:0000256" key="13">
    <source>
        <dbReference type="ARBA" id="ARBA00022833"/>
    </source>
</evidence>
<dbReference type="PANTHER" id="PTHR43622:SF7">
    <property type="entry name" value="3-DEHYDROQUINATE SYNTHASE, CHLOROPLASTIC"/>
    <property type="match status" value="1"/>
</dbReference>
<feature type="binding site" evidence="18">
    <location>
        <position position="190"/>
    </location>
    <ligand>
        <name>Zn(2+)</name>
        <dbReference type="ChEBI" id="CHEBI:29105"/>
    </ligand>
</feature>
<keyword evidence="14 18" id="KW-0520">NAD</keyword>
<feature type="binding site" evidence="18">
    <location>
        <begin position="111"/>
        <end position="115"/>
    </location>
    <ligand>
        <name>NAD(+)</name>
        <dbReference type="ChEBI" id="CHEBI:57540"/>
    </ligand>
</feature>
<evidence type="ECO:0000256" key="6">
    <source>
        <dbReference type="ARBA" id="ARBA00005412"/>
    </source>
</evidence>
<feature type="domain" description="3-dehydroquinate synthase C-terminal" evidence="20">
    <location>
        <begin position="187"/>
        <end position="331"/>
    </location>
</feature>
<dbReference type="Proteomes" id="UP000064201">
    <property type="component" value="Chromosome"/>
</dbReference>
<dbReference type="Pfam" id="PF01761">
    <property type="entry name" value="DHQ_synthase"/>
    <property type="match status" value="1"/>
</dbReference>
<dbReference type="InterPro" id="IPR050071">
    <property type="entry name" value="Dehydroquinate_synthase"/>
</dbReference>
<dbReference type="NCBIfam" id="TIGR01357">
    <property type="entry name" value="aroB"/>
    <property type="match status" value="1"/>
</dbReference>
<dbReference type="EC" id="4.2.3.4" evidence="7 18"/>
<dbReference type="STRING" id="106634.TVD_01770"/>
<evidence type="ECO:0000256" key="10">
    <source>
        <dbReference type="ARBA" id="ARBA00022605"/>
    </source>
</evidence>
<dbReference type="PANTHER" id="PTHR43622">
    <property type="entry name" value="3-DEHYDROQUINATE SYNTHASE"/>
    <property type="match status" value="1"/>
</dbReference>
<dbReference type="Gene3D" id="3.40.50.1970">
    <property type="match status" value="1"/>
</dbReference>
<dbReference type="GO" id="GO:0005737">
    <property type="term" value="C:cytoplasm"/>
    <property type="evidence" value="ECO:0007669"/>
    <property type="project" value="UniProtKB-SubCell"/>
</dbReference>
<comment type="similarity">
    <text evidence="6 18">Belongs to the sugar phosphate cyclases superfamily. Dehydroquinate synthase family.</text>
</comment>
<dbReference type="GO" id="GO:0003856">
    <property type="term" value="F:3-dehydroquinate synthase activity"/>
    <property type="evidence" value="ECO:0007669"/>
    <property type="project" value="UniProtKB-UniRule"/>
</dbReference>
<dbReference type="KEGG" id="tvr:TVD_01770"/>
<dbReference type="InterPro" id="IPR030960">
    <property type="entry name" value="DHQS/DOIS_N"/>
</dbReference>
<comment type="pathway">
    <text evidence="5 18">Metabolic intermediate biosynthesis; chorismate biosynthesis; chorismate from D-erythrose 4-phosphate and phosphoenolpyruvate: step 2/7.</text>
</comment>
<keyword evidence="22" id="KW-1185">Reference proteome</keyword>
<dbReference type="RefSeq" id="WP_047250663.1">
    <property type="nucleotide sequence ID" value="NZ_CP011367.1"/>
</dbReference>
<evidence type="ECO:0000256" key="15">
    <source>
        <dbReference type="ARBA" id="ARBA00023141"/>
    </source>
</evidence>
<dbReference type="SUPFAM" id="SSF56796">
    <property type="entry name" value="Dehydroquinate synthase-like"/>
    <property type="match status" value="1"/>
</dbReference>
<feature type="binding site" evidence="18">
    <location>
        <begin position="175"/>
        <end position="178"/>
    </location>
    <ligand>
        <name>NAD(+)</name>
        <dbReference type="ChEBI" id="CHEBI:57540"/>
    </ligand>
</feature>
<dbReference type="HAMAP" id="MF_00110">
    <property type="entry name" value="DHQ_synthase"/>
    <property type="match status" value="1"/>
</dbReference>
<dbReference type="InterPro" id="IPR056179">
    <property type="entry name" value="DHQS_C"/>
</dbReference>
<evidence type="ECO:0000313" key="22">
    <source>
        <dbReference type="Proteomes" id="UP000064201"/>
    </source>
</evidence>
<feature type="binding site" evidence="18">
    <location>
        <position position="253"/>
    </location>
    <ligand>
        <name>Zn(2+)</name>
        <dbReference type="ChEBI" id="CHEBI:29105"/>
    </ligand>
</feature>
<dbReference type="GO" id="GO:0046872">
    <property type="term" value="F:metal ion binding"/>
    <property type="evidence" value="ECO:0007669"/>
    <property type="project" value="UniProtKB-KW"/>
</dbReference>
<sequence length="369" mass="39777">MMTGMESLNVELGERGYPIHIGPGMLGEPERLRPALHGRRVAVVTNTTVGPLYGDALRRNLAACDISSDPLWIELPDGEQHKTLATVETILSRLLEARLDRGSRIVALGGGVVGDIAGFAAAIYQRGIDFVQVPTTLLAQVDSSVGGKTGVNHPLGKNMIGAFHQPRAVVIDTDTLKTLPQRELQAGLAEVIKYGLIRDAEFFAWLEEHIEALRALEPEPLAYAIRRSCACKAEIVAADEREGGIRALLNLGHTFGHAIEAGMGYGAWLHGEAVGTGMAMAARMSERMGWLDTAGRERAEALIQRAGLALEPPGAVTPDRFRELMAIDKKVASGRLRLVLLRGIGEAVLTDAFEQDALDDTLHEHARVA</sequence>
<dbReference type="Gene3D" id="1.20.1090.10">
    <property type="entry name" value="Dehydroquinate synthase-like - alpha domain"/>
    <property type="match status" value="1"/>
</dbReference>
<keyword evidence="11 18" id="KW-0479">Metal-binding</keyword>
<comment type="cofactor">
    <cofactor evidence="18">
        <name>Co(2+)</name>
        <dbReference type="ChEBI" id="CHEBI:48828"/>
    </cofactor>
    <cofactor evidence="18">
        <name>Zn(2+)</name>
        <dbReference type="ChEBI" id="CHEBI:29105"/>
    </cofactor>
    <text evidence="18">Binds 1 divalent metal cation per subunit. Can use either Co(2+) or Zn(2+).</text>
</comment>
<comment type="cofactor">
    <cofactor evidence="2 18">
        <name>NAD(+)</name>
        <dbReference type="ChEBI" id="CHEBI:57540"/>
    </cofactor>
</comment>
<evidence type="ECO:0000256" key="17">
    <source>
        <dbReference type="ARBA" id="ARBA00023285"/>
    </source>
</evidence>
<organism evidence="21 22">
    <name type="scientific">Thioalkalivibrio versutus</name>
    <dbReference type="NCBI Taxonomy" id="106634"/>
    <lineage>
        <taxon>Bacteria</taxon>
        <taxon>Pseudomonadati</taxon>
        <taxon>Pseudomonadota</taxon>
        <taxon>Gammaproteobacteria</taxon>
        <taxon>Chromatiales</taxon>
        <taxon>Ectothiorhodospiraceae</taxon>
        <taxon>Thioalkalivibrio</taxon>
    </lineage>
</organism>
<dbReference type="InterPro" id="IPR030963">
    <property type="entry name" value="DHQ_synth_fam"/>
</dbReference>
<accession>A0A0G3G5R3</accession>
<dbReference type="PATRIC" id="fig|106634.4.peg.360"/>
<dbReference type="GO" id="GO:0000166">
    <property type="term" value="F:nucleotide binding"/>
    <property type="evidence" value="ECO:0007669"/>
    <property type="project" value="UniProtKB-KW"/>
</dbReference>